<name>A0ABP8BKE1_9SPHI</name>
<evidence type="ECO:0000313" key="1">
    <source>
        <dbReference type="EMBL" id="GAA4208107.1"/>
    </source>
</evidence>
<accession>A0ABP8BKE1</accession>
<evidence type="ECO:0000313" key="2">
    <source>
        <dbReference type="Proteomes" id="UP001501772"/>
    </source>
</evidence>
<evidence type="ECO:0008006" key="3">
    <source>
        <dbReference type="Google" id="ProtNLM"/>
    </source>
</evidence>
<dbReference type="EMBL" id="BAABBY010000007">
    <property type="protein sequence ID" value="GAA4208107.1"/>
    <property type="molecule type" value="Genomic_DNA"/>
</dbReference>
<keyword evidence="2" id="KW-1185">Reference proteome</keyword>
<gene>
    <name evidence="1" type="ORF">GCM10022289_31560</name>
</gene>
<protein>
    <recommendedName>
        <fullName evidence="3">Carboxypeptidase regulatory-like domain-containing protein</fullName>
    </recommendedName>
</protein>
<organism evidence="1 2">
    <name type="scientific">Pedobacter jeongneungensis</name>
    <dbReference type="NCBI Taxonomy" id="947309"/>
    <lineage>
        <taxon>Bacteria</taxon>
        <taxon>Pseudomonadati</taxon>
        <taxon>Bacteroidota</taxon>
        <taxon>Sphingobacteriia</taxon>
        <taxon>Sphingobacteriales</taxon>
        <taxon>Sphingobacteriaceae</taxon>
        <taxon>Pedobacter</taxon>
    </lineage>
</organism>
<reference evidence="2" key="1">
    <citation type="journal article" date="2019" name="Int. J. Syst. Evol. Microbiol.">
        <title>The Global Catalogue of Microorganisms (GCM) 10K type strain sequencing project: providing services to taxonomists for standard genome sequencing and annotation.</title>
        <authorList>
            <consortium name="The Broad Institute Genomics Platform"/>
            <consortium name="The Broad Institute Genome Sequencing Center for Infectious Disease"/>
            <person name="Wu L."/>
            <person name="Ma J."/>
        </authorList>
    </citation>
    <scope>NUCLEOTIDE SEQUENCE [LARGE SCALE GENOMIC DNA]</scope>
    <source>
        <strain evidence="2">JCM 17626</strain>
    </source>
</reference>
<comment type="caution">
    <text evidence="1">The sequence shown here is derived from an EMBL/GenBank/DDBJ whole genome shotgun (WGS) entry which is preliminary data.</text>
</comment>
<proteinExistence type="predicted"/>
<sequence>MVYKSISVILLTIIISTITFAKNPLMEQRIIHLSGLVVDSRTLQPIDSVIISDENGNRLGATDKAGYYEVKIKNIDKGSIKFQIELKKDGFVSFRQRENWGDLKGDTRLVLYFGLKSSVSDVAGFSEFYSGKLNNGYKNVLEGFSEVKNKKSFENALKAAKENNENVFFNIAGMAFIVSDTGWIKLYSETDAISINGKKIVKANMLNNILKRSSIKKMTPVNGNNQYNFYIEAN</sequence>
<dbReference type="Proteomes" id="UP001501772">
    <property type="component" value="Unassembled WGS sequence"/>
</dbReference>